<proteinExistence type="predicted"/>
<feature type="compositionally biased region" description="Basic and acidic residues" evidence="1">
    <location>
        <begin position="155"/>
        <end position="164"/>
    </location>
</feature>
<evidence type="ECO:0000256" key="2">
    <source>
        <dbReference type="SAM" id="SignalP"/>
    </source>
</evidence>
<sequence>MLLLARFFALCSVLASLLAVTASPLRHNDAATKELDRRGRATDLRVVAVRYHAEQIGPAFFLSEQGFALIKGYGGQENSVFRVNRKLNPNERKLLHTVCQVHFPDVKTDGSQGRDDALSAIAALKSSSVMEFKNAIMQILGKYIRGDVNFNNEWLKDTPDDHKPGKAQSGNTAAGASGSQAAGGQASGQSEAGVGSSGSQAPGGLRPSTSGQNPSLKDLLN</sequence>
<name>A0A0D0CQT4_9AGAR</name>
<feature type="compositionally biased region" description="Low complexity" evidence="1">
    <location>
        <begin position="167"/>
        <end position="200"/>
    </location>
</feature>
<feature type="region of interest" description="Disordered" evidence="1">
    <location>
        <begin position="155"/>
        <end position="221"/>
    </location>
</feature>
<accession>A0A0D0CQT4</accession>
<dbReference type="AlphaFoldDB" id="A0A0D0CQT4"/>
<dbReference type="HOGENOM" id="CLU_1299845_0_0_1"/>
<feature type="signal peptide" evidence="2">
    <location>
        <begin position="1"/>
        <end position="22"/>
    </location>
</feature>
<organism evidence="3 4">
    <name type="scientific">Collybiopsis luxurians FD-317 M1</name>
    <dbReference type="NCBI Taxonomy" id="944289"/>
    <lineage>
        <taxon>Eukaryota</taxon>
        <taxon>Fungi</taxon>
        <taxon>Dikarya</taxon>
        <taxon>Basidiomycota</taxon>
        <taxon>Agaricomycotina</taxon>
        <taxon>Agaricomycetes</taxon>
        <taxon>Agaricomycetidae</taxon>
        <taxon>Agaricales</taxon>
        <taxon>Marasmiineae</taxon>
        <taxon>Omphalotaceae</taxon>
        <taxon>Collybiopsis</taxon>
        <taxon>Collybiopsis luxurians</taxon>
    </lineage>
</organism>
<gene>
    <name evidence="3" type="ORF">GYMLUDRAFT_96726</name>
</gene>
<evidence type="ECO:0000313" key="3">
    <source>
        <dbReference type="EMBL" id="KIK61432.1"/>
    </source>
</evidence>
<protein>
    <submittedName>
        <fullName evidence="3">Uncharacterized protein</fullName>
    </submittedName>
</protein>
<keyword evidence="4" id="KW-1185">Reference proteome</keyword>
<reference evidence="3 4" key="1">
    <citation type="submission" date="2014-04" db="EMBL/GenBank/DDBJ databases">
        <title>Evolutionary Origins and Diversification of the Mycorrhizal Mutualists.</title>
        <authorList>
            <consortium name="DOE Joint Genome Institute"/>
            <consortium name="Mycorrhizal Genomics Consortium"/>
            <person name="Kohler A."/>
            <person name="Kuo A."/>
            <person name="Nagy L.G."/>
            <person name="Floudas D."/>
            <person name="Copeland A."/>
            <person name="Barry K.W."/>
            <person name="Cichocki N."/>
            <person name="Veneault-Fourrey C."/>
            <person name="LaButti K."/>
            <person name="Lindquist E.A."/>
            <person name="Lipzen A."/>
            <person name="Lundell T."/>
            <person name="Morin E."/>
            <person name="Murat C."/>
            <person name="Riley R."/>
            <person name="Ohm R."/>
            <person name="Sun H."/>
            <person name="Tunlid A."/>
            <person name="Henrissat B."/>
            <person name="Grigoriev I.V."/>
            <person name="Hibbett D.S."/>
            <person name="Martin F."/>
        </authorList>
    </citation>
    <scope>NUCLEOTIDE SEQUENCE [LARGE SCALE GENOMIC DNA]</scope>
    <source>
        <strain evidence="3 4">FD-317 M1</strain>
    </source>
</reference>
<evidence type="ECO:0000313" key="4">
    <source>
        <dbReference type="Proteomes" id="UP000053593"/>
    </source>
</evidence>
<evidence type="ECO:0000256" key="1">
    <source>
        <dbReference type="SAM" id="MobiDB-lite"/>
    </source>
</evidence>
<feature type="chain" id="PRO_5002220476" evidence="2">
    <location>
        <begin position="23"/>
        <end position="221"/>
    </location>
</feature>
<dbReference type="Proteomes" id="UP000053593">
    <property type="component" value="Unassembled WGS sequence"/>
</dbReference>
<keyword evidence="2" id="KW-0732">Signal</keyword>
<dbReference type="EMBL" id="KN834771">
    <property type="protein sequence ID" value="KIK61432.1"/>
    <property type="molecule type" value="Genomic_DNA"/>
</dbReference>